<evidence type="ECO:0000259" key="6">
    <source>
        <dbReference type="PROSITE" id="PS50123"/>
    </source>
</evidence>
<dbReference type="GO" id="GO:0008984">
    <property type="term" value="F:protein-glutamate methylesterase activity"/>
    <property type="evidence" value="ECO:0007669"/>
    <property type="project" value="InterPro"/>
</dbReference>
<dbReference type="CDD" id="cd16434">
    <property type="entry name" value="CheB-CheR_fusion"/>
    <property type="match status" value="1"/>
</dbReference>
<keyword evidence="8" id="KW-1185">Reference proteome</keyword>
<keyword evidence="1" id="KW-0145">Chemotaxis</keyword>
<feature type="region of interest" description="Disordered" evidence="3">
    <location>
        <begin position="1"/>
        <end position="33"/>
    </location>
</feature>
<dbReference type="SUPFAM" id="SSF53335">
    <property type="entry name" value="S-adenosyl-L-methionine-dependent methyltransferases"/>
    <property type="match status" value="1"/>
</dbReference>
<evidence type="ECO:0000256" key="3">
    <source>
        <dbReference type="SAM" id="MobiDB-lite"/>
    </source>
</evidence>
<dbReference type="InterPro" id="IPR022642">
    <property type="entry name" value="CheR_C"/>
</dbReference>
<dbReference type="PROSITE" id="PS50123">
    <property type="entry name" value="CHER"/>
    <property type="match status" value="1"/>
</dbReference>
<feature type="compositionally biased region" description="Basic and acidic residues" evidence="3">
    <location>
        <begin position="14"/>
        <end position="25"/>
    </location>
</feature>
<feature type="domain" description="CheB-type methylesterase" evidence="5">
    <location>
        <begin position="32"/>
        <end position="221"/>
    </location>
</feature>
<dbReference type="GO" id="GO:0000156">
    <property type="term" value="F:phosphorelay response regulator activity"/>
    <property type="evidence" value="ECO:0007669"/>
    <property type="project" value="InterPro"/>
</dbReference>
<dbReference type="SMART" id="SM00387">
    <property type="entry name" value="HATPase_c"/>
    <property type="match status" value="1"/>
</dbReference>
<dbReference type="Gene3D" id="1.20.5.1930">
    <property type="match status" value="1"/>
</dbReference>
<dbReference type="SUPFAM" id="SSF47757">
    <property type="entry name" value="Chemotaxis receptor methyltransferase CheR, N-terminal domain"/>
    <property type="match status" value="1"/>
</dbReference>
<feature type="active site" evidence="1">
    <location>
        <position position="163"/>
    </location>
</feature>
<dbReference type="Gene3D" id="3.40.50.180">
    <property type="entry name" value="Methylesterase CheB, C-terminal domain"/>
    <property type="match status" value="1"/>
</dbReference>
<feature type="domain" description="CheR-type methyltransferase" evidence="6">
    <location>
        <begin position="231"/>
        <end position="514"/>
    </location>
</feature>
<dbReference type="InterPro" id="IPR003594">
    <property type="entry name" value="HATPase_dom"/>
</dbReference>
<evidence type="ECO:0000259" key="4">
    <source>
        <dbReference type="PROSITE" id="PS50113"/>
    </source>
</evidence>
<sequence length="1283" mass="142859">MAKQTNATPADMEGETRSGGRKEQPIRTGPAGNRGVAVVGIGASAGGLDAFRRFFSAAPGDLGVAFVLIQHLDPTHESLTAELLGKHTEMSVVQVVEEMVIEPNHVYVIPPNKYLTISGKTLHLSEPVQRRGVRVPIDFFFRSLADDQQSRAIGIILSGTGSDGTLGAGEIKAAGGIVMVQSPDTAQYDGMPRSAMLAGVVDCVLPVDEMPDMLLRYVGHSYVNDQTTQTRLERSVTKASSDLTTIVGLLRARVKYDFSYYKKGTLTRRIQRRMGLRHVEAMDEYIERLRQDDAEVTALYKDLLISVTNFFRDPPAWLALEKHVIGPLVAGLAPDPHRHDETHRNTIRVWTPGCASGEEPFSLAMLLTERMQAASKDGELNLFASDIDHDAVAFARAGVYPETIAADVTPERLQRFFTKGEHTYRINKEIRETVVFAEQNVISDPPFSKLDLISCRNLLIYLEPDIQKKILSMFHFALRDGGYLFLGNAETITQQSDLFVPVSREWRIYQRSNSVEREYSVPARASRSPPPEIALPARGVQRRAPRLPAAAQQLVLQRFAPACALVDRSLKVVYLHGPVDDYLQLPSGEQTYDLIAMSRQGLRTKLRVAVQQAIQTNKPVALENVQVRRGQQFCPVRVSIEPLRQPDELSDLLLLAFEEADAEQRVRLVYVEPSEAIPPDEPDTVAEYQAVIRQLERDLTETREDLQTSIEEFETSNEEFKAANEEVTSINEELQSTNEELETSQEELQSLNEEMQTVNNQLESKVGELESVNNDLNNLLSSIDHATLFLDRQFRVKRFTPATANLLRVIETDIGRPFSDFAKNFSDEDLLDDAANVLKHLAPMDKEIRDERGHWYVRRIVPYRTEEDRIDGVVITFIDITERNQARESLQLLNASLEQQVIERTKLLQLVHDITAFANQTQTVDEALSYAIDRICQYDGWQAGQAFRMAGDGSGAILPTEIWHQAEGMDVSQIRRVTCRPSYAHSSDNLIDDVVAGAALRWVADIQTSTEYPRHDLRDLGVQAIIAFPVLVGNEVVAVLEFYSQQSAPRDERFVDAIKNIGVQLGYVVARRASDRQMAKVTLEERERLGRELHDSLGQQISALGMLVESLRHDMADDSSAKQELLEKLKTHIETSQRQIRSLMVGLEVVNVEGGGLPAALERLAVETSKPHGPVCRFVGEHDVTSIDSFAATQLFLIASEAAHNAAKHAQADQIVIRLTNRAGIQLSIADNGVGLASDSEHSSGMGIRIMRHRASLIEAALRFESPSQGGTLVRCTLAGKMG</sequence>
<feature type="active site" evidence="1">
    <location>
        <position position="44"/>
    </location>
</feature>
<dbReference type="GO" id="GO:0046983">
    <property type="term" value="F:protein dimerization activity"/>
    <property type="evidence" value="ECO:0007669"/>
    <property type="project" value="InterPro"/>
</dbReference>
<feature type="domain" description="PAC" evidence="4">
    <location>
        <begin position="840"/>
        <end position="892"/>
    </location>
</feature>
<dbReference type="EMBL" id="CP037423">
    <property type="protein sequence ID" value="QDV47346.1"/>
    <property type="molecule type" value="Genomic_DNA"/>
</dbReference>
<dbReference type="PANTHER" id="PTHR24422:SF27">
    <property type="entry name" value="PROTEIN-GLUTAMATE O-METHYLTRANSFERASE"/>
    <property type="match status" value="1"/>
</dbReference>
<dbReference type="Gene3D" id="3.40.50.150">
    <property type="entry name" value="Vaccinia Virus protein VP39"/>
    <property type="match status" value="1"/>
</dbReference>
<dbReference type="Pfam" id="PF01739">
    <property type="entry name" value="CheR"/>
    <property type="match status" value="1"/>
</dbReference>
<dbReference type="Gene3D" id="3.30.565.10">
    <property type="entry name" value="Histidine kinase-like ATPase, C-terminal domain"/>
    <property type="match status" value="1"/>
</dbReference>
<dbReference type="SUPFAM" id="SSF52738">
    <property type="entry name" value="Methylesterase CheB, C-terminal domain"/>
    <property type="match status" value="1"/>
</dbReference>
<dbReference type="Gene3D" id="3.30.450.20">
    <property type="entry name" value="PAS domain"/>
    <property type="match status" value="1"/>
</dbReference>
<keyword evidence="7" id="KW-0489">Methyltransferase</keyword>
<gene>
    <name evidence="7" type="primary">cheR</name>
    <name evidence="7" type="ORF">Enr13x_72550</name>
</gene>
<dbReference type="InterPro" id="IPR000700">
    <property type="entry name" value="PAS-assoc_C"/>
</dbReference>
<dbReference type="GO" id="GO:0032259">
    <property type="term" value="P:methylation"/>
    <property type="evidence" value="ECO:0007669"/>
    <property type="project" value="UniProtKB-KW"/>
</dbReference>
<dbReference type="SMART" id="SM00065">
    <property type="entry name" value="GAF"/>
    <property type="match status" value="1"/>
</dbReference>
<dbReference type="GO" id="GO:0016020">
    <property type="term" value="C:membrane"/>
    <property type="evidence" value="ECO:0007669"/>
    <property type="project" value="InterPro"/>
</dbReference>
<dbReference type="Proteomes" id="UP000319004">
    <property type="component" value="Chromosome"/>
</dbReference>
<accession>A0A518I2Q6</accession>
<dbReference type="InterPro" id="IPR029063">
    <property type="entry name" value="SAM-dependent_MTases_sf"/>
</dbReference>
<dbReference type="Pfam" id="PF02518">
    <property type="entry name" value="HATPase_c"/>
    <property type="match status" value="1"/>
</dbReference>
<evidence type="ECO:0000259" key="5">
    <source>
        <dbReference type="PROSITE" id="PS50122"/>
    </source>
</evidence>
<evidence type="ECO:0000313" key="8">
    <source>
        <dbReference type="Proteomes" id="UP000319004"/>
    </source>
</evidence>
<dbReference type="Pfam" id="PF07730">
    <property type="entry name" value="HisKA_3"/>
    <property type="match status" value="1"/>
</dbReference>
<dbReference type="SMART" id="SM00138">
    <property type="entry name" value="MeTrc"/>
    <property type="match status" value="1"/>
</dbReference>
<dbReference type="InterPro" id="IPR035909">
    <property type="entry name" value="CheB_C"/>
</dbReference>
<dbReference type="GO" id="GO:0008983">
    <property type="term" value="F:protein-glutamate O-methyltransferase activity"/>
    <property type="evidence" value="ECO:0007669"/>
    <property type="project" value="UniProtKB-EC"/>
</dbReference>
<proteinExistence type="predicted"/>
<dbReference type="InterPro" id="IPR003018">
    <property type="entry name" value="GAF"/>
</dbReference>
<dbReference type="InterPro" id="IPR022641">
    <property type="entry name" value="CheR_N"/>
</dbReference>
<organism evidence="7 8">
    <name type="scientific">Stieleria neptunia</name>
    <dbReference type="NCBI Taxonomy" id="2527979"/>
    <lineage>
        <taxon>Bacteria</taxon>
        <taxon>Pseudomonadati</taxon>
        <taxon>Planctomycetota</taxon>
        <taxon>Planctomycetia</taxon>
        <taxon>Pirellulales</taxon>
        <taxon>Pirellulaceae</taxon>
        <taxon>Stieleria</taxon>
    </lineage>
</organism>
<dbReference type="PRINTS" id="PR00996">
    <property type="entry name" value="CHERMTFRASE"/>
</dbReference>
<dbReference type="InterPro" id="IPR029016">
    <property type="entry name" value="GAF-like_dom_sf"/>
</dbReference>
<dbReference type="InterPro" id="IPR000673">
    <property type="entry name" value="Sig_transdc_resp-reg_Me-estase"/>
</dbReference>
<dbReference type="InterPro" id="IPR050903">
    <property type="entry name" value="Bact_Chemotaxis_MeTrfase"/>
</dbReference>
<dbReference type="Pfam" id="PF03705">
    <property type="entry name" value="CheR_N"/>
    <property type="match status" value="1"/>
</dbReference>
<dbReference type="InterPro" id="IPR011712">
    <property type="entry name" value="Sig_transdc_His_kin_sub3_dim/P"/>
</dbReference>
<dbReference type="GO" id="GO:0000155">
    <property type="term" value="F:phosphorelay sensor kinase activity"/>
    <property type="evidence" value="ECO:0007669"/>
    <property type="project" value="InterPro"/>
</dbReference>
<dbReference type="EC" id="2.1.1.80" evidence="7"/>
<dbReference type="PANTHER" id="PTHR24422">
    <property type="entry name" value="CHEMOTAXIS PROTEIN METHYLTRANSFERASE"/>
    <property type="match status" value="1"/>
</dbReference>
<dbReference type="SUPFAM" id="SSF55874">
    <property type="entry name" value="ATPase domain of HSP90 chaperone/DNA topoisomerase II/histidine kinase"/>
    <property type="match status" value="1"/>
</dbReference>
<dbReference type="Gene3D" id="3.30.450.40">
    <property type="match status" value="1"/>
</dbReference>
<dbReference type="CDD" id="cd16917">
    <property type="entry name" value="HATPase_UhpB-NarQ-NarX-like"/>
    <property type="match status" value="1"/>
</dbReference>
<keyword evidence="1" id="KW-0378">Hydrolase</keyword>
<evidence type="ECO:0000256" key="2">
    <source>
        <dbReference type="SAM" id="Coils"/>
    </source>
</evidence>
<dbReference type="KEGG" id="snep:Enr13x_72550"/>
<dbReference type="Pfam" id="PF13596">
    <property type="entry name" value="PAS_10"/>
    <property type="match status" value="1"/>
</dbReference>
<reference evidence="7 8" key="1">
    <citation type="submission" date="2019-03" db="EMBL/GenBank/DDBJ databases">
        <title>Deep-cultivation of Planctomycetes and their phenomic and genomic characterization uncovers novel biology.</title>
        <authorList>
            <person name="Wiegand S."/>
            <person name="Jogler M."/>
            <person name="Boedeker C."/>
            <person name="Pinto D."/>
            <person name="Vollmers J."/>
            <person name="Rivas-Marin E."/>
            <person name="Kohn T."/>
            <person name="Peeters S.H."/>
            <person name="Heuer A."/>
            <person name="Rast P."/>
            <person name="Oberbeckmann S."/>
            <person name="Bunk B."/>
            <person name="Jeske O."/>
            <person name="Meyerdierks A."/>
            <person name="Storesund J.E."/>
            <person name="Kallscheuer N."/>
            <person name="Luecker S."/>
            <person name="Lage O.M."/>
            <person name="Pohl T."/>
            <person name="Merkel B.J."/>
            <person name="Hornburger P."/>
            <person name="Mueller R.-W."/>
            <person name="Bruemmer F."/>
            <person name="Labrenz M."/>
            <person name="Spormann A.M."/>
            <person name="Op den Camp H."/>
            <person name="Overmann J."/>
            <person name="Amann R."/>
            <person name="Jetten M.S.M."/>
            <person name="Mascher T."/>
            <person name="Medema M.H."/>
            <person name="Devos D.P."/>
            <person name="Kaster A.-K."/>
            <person name="Ovreas L."/>
            <person name="Rohde M."/>
            <person name="Galperin M.Y."/>
            <person name="Jogler C."/>
        </authorList>
    </citation>
    <scope>NUCLEOTIDE SEQUENCE [LARGE SCALE GENOMIC DNA]</scope>
    <source>
        <strain evidence="7 8">Enr13</strain>
    </source>
</reference>
<dbReference type="SUPFAM" id="SSF55785">
    <property type="entry name" value="PYP-like sensor domain (PAS domain)"/>
    <property type="match status" value="1"/>
</dbReference>
<dbReference type="SUPFAM" id="SSF55781">
    <property type="entry name" value="GAF domain-like"/>
    <property type="match status" value="1"/>
</dbReference>
<dbReference type="PROSITE" id="PS50122">
    <property type="entry name" value="CHEB"/>
    <property type="match status" value="1"/>
</dbReference>
<dbReference type="GO" id="GO:0005737">
    <property type="term" value="C:cytoplasm"/>
    <property type="evidence" value="ECO:0007669"/>
    <property type="project" value="InterPro"/>
</dbReference>
<dbReference type="InterPro" id="IPR035965">
    <property type="entry name" value="PAS-like_dom_sf"/>
</dbReference>
<keyword evidence="2" id="KW-0175">Coiled coil</keyword>
<keyword evidence="7" id="KW-0808">Transferase</keyword>
<name>A0A518I2Q6_9BACT</name>
<dbReference type="InterPro" id="IPR036890">
    <property type="entry name" value="HATPase_C_sf"/>
</dbReference>
<dbReference type="Pfam" id="PF01339">
    <property type="entry name" value="CheB_methylest"/>
    <property type="match status" value="1"/>
</dbReference>
<feature type="active site" evidence="1">
    <location>
        <position position="71"/>
    </location>
</feature>
<dbReference type="RefSeq" id="WP_145391424.1">
    <property type="nucleotide sequence ID" value="NZ_CP037423.1"/>
</dbReference>
<evidence type="ECO:0000256" key="1">
    <source>
        <dbReference type="PROSITE-ProRule" id="PRU00050"/>
    </source>
</evidence>
<dbReference type="OrthoDB" id="288469at2"/>
<protein>
    <submittedName>
        <fullName evidence="7">Chemotaxis protein methyltransferase</fullName>
        <ecNumber evidence="7">2.1.1.80</ecNumber>
    </submittedName>
</protein>
<evidence type="ECO:0000313" key="7">
    <source>
        <dbReference type="EMBL" id="QDV47346.1"/>
    </source>
</evidence>
<dbReference type="SUPFAM" id="SSF57997">
    <property type="entry name" value="Tropomyosin"/>
    <property type="match status" value="1"/>
</dbReference>
<dbReference type="GO" id="GO:0006935">
    <property type="term" value="P:chemotaxis"/>
    <property type="evidence" value="ECO:0007669"/>
    <property type="project" value="UniProtKB-UniRule"/>
</dbReference>
<dbReference type="InterPro" id="IPR000780">
    <property type="entry name" value="CheR_MeTrfase"/>
</dbReference>
<dbReference type="Pfam" id="PF13185">
    <property type="entry name" value="GAF_2"/>
    <property type="match status" value="1"/>
</dbReference>
<feature type="coiled-coil region" evidence="2">
    <location>
        <begin position="685"/>
        <end position="779"/>
    </location>
</feature>
<dbReference type="PROSITE" id="PS50113">
    <property type="entry name" value="PAC"/>
    <property type="match status" value="1"/>
</dbReference>